<proteinExistence type="predicted"/>
<evidence type="ECO:0000313" key="1">
    <source>
        <dbReference type="EMBL" id="KKL86641.1"/>
    </source>
</evidence>
<accession>A0A0F9G8D5</accession>
<dbReference type="AlphaFoldDB" id="A0A0F9G8D5"/>
<comment type="caution">
    <text evidence="1">The sequence shown here is derived from an EMBL/GenBank/DDBJ whole genome shotgun (WGS) entry which is preliminary data.</text>
</comment>
<gene>
    <name evidence="1" type="ORF">LCGC14_1942670</name>
</gene>
<sequence>GTAIAGADNIVQLNNGNGALSALGSGITSQELYCNCKIVIPTAYDTPAAETFVLTTRFTWS</sequence>
<protein>
    <submittedName>
        <fullName evidence="1">Uncharacterized protein</fullName>
    </submittedName>
</protein>
<organism evidence="1">
    <name type="scientific">marine sediment metagenome</name>
    <dbReference type="NCBI Taxonomy" id="412755"/>
    <lineage>
        <taxon>unclassified sequences</taxon>
        <taxon>metagenomes</taxon>
        <taxon>ecological metagenomes</taxon>
    </lineage>
</organism>
<reference evidence="1" key="1">
    <citation type="journal article" date="2015" name="Nature">
        <title>Complex archaea that bridge the gap between prokaryotes and eukaryotes.</title>
        <authorList>
            <person name="Spang A."/>
            <person name="Saw J.H."/>
            <person name="Jorgensen S.L."/>
            <person name="Zaremba-Niedzwiedzka K."/>
            <person name="Martijn J."/>
            <person name="Lind A.E."/>
            <person name="van Eijk R."/>
            <person name="Schleper C."/>
            <person name="Guy L."/>
            <person name="Ettema T.J."/>
        </authorList>
    </citation>
    <scope>NUCLEOTIDE SEQUENCE</scope>
</reference>
<name>A0A0F9G8D5_9ZZZZ</name>
<feature type="non-terminal residue" evidence="1">
    <location>
        <position position="1"/>
    </location>
</feature>
<dbReference type="EMBL" id="LAZR01021053">
    <property type="protein sequence ID" value="KKL86641.1"/>
    <property type="molecule type" value="Genomic_DNA"/>
</dbReference>